<sequence length="286" mass="30981">MGAVKPFALLPKFLLEPKSLTLTLSFPLRMNASSLCSCNLFPLRRRFTGLQLIGSAGREAQSAIKGEDCPSVEFLVKSFPIAGAQEALLGFMTCKRKATDAAHSVWKHVIHGGNTVVDATCGNGYDTVALLNLIADGSNRGCVYGMDIQASALENTSSLLRDAFQQSKRELVKLFLLCHSRMEDVVQKEVLPVRLVAFNLGYLPGGDKTIVTKPNTTALALLAASRILGPGGLISMVVYVGHLGGREELQAVLSFISNLPVENWVSFVFETVDRPNGPVLVFIFKR</sequence>
<dbReference type="InterPro" id="IPR029063">
    <property type="entry name" value="SAM-dependent_MTases_sf"/>
</dbReference>
<dbReference type="InterPro" id="IPR010719">
    <property type="entry name" value="MnmM_MeTrfase"/>
</dbReference>
<evidence type="ECO:0000313" key="1">
    <source>
        <dbReference type="EMBL" id="KAG0500750.1"/>
    </source>
</evidence>
<dbReference type="Gene3D" id="3.40.50.150">
    <property type="entry name" value="Vaccinia Virus protein VP39"/>
    <property type="match status" value="1"/>
</dbReference>
<dbReference type="AlphaFoldDB" id="A0A835RY76"/>
<dbReference type="PANTHER" id="PTHR35276:SF1">
    <property type="entry name" value="TRNA (MNM(5)S(2)U34)-METHYLTRANSFERASE, CHLOROPLASTIC"/>
    <property type="match status" value="1"/>
</dbReference>
<dbReference type="Proteomes" id="UP000639772">
    <property type="component" value="Chromosome 1"/>
</dbReference>
<dbReference type="PANTHER" id="PTHR35276">
    <property type="entry name" value="S-ADENOSYL-L-METHIONINE-DEPENDENT METHYLTRANSFERASES SUPERFAMILY PROTEIN"/>
    <property type="match status" value="1"/>
</dbReference>
<dbReference type="Pfam" id="PF06962">
    <property type="entry name" value="rRNA_methylase"/>
    <property type="match status" value="1"/>
</dbReference>
<dbReference type="EMBL" id="JADCNM010000001">
    <property type="protein sequence ID" value="KAG0500750.1"/>
    <property type="molecule type" value="Genomic_DNA"/>
</dbReference>
<evidence type="ECO:0008006" key="3">
    <source>
        <dbReference type="Google" id="ProtNLM"/>
    </source>
</evidence>
<dbReference type="OrthoDB" id="2984at2759"/>
<organism evidence="1 2">
    <name type="scientific">Vanilla planifolia</name>
    <name type="common">Vanilla</name>
    <dbReference type="NCBI Taxonomy" id="51239"/>
    <lineage>
        <taxon>Eukaryota</taxon>
        <taxon>Viridiplantae</taxon>
        <taxon>Streptophyta</taxon>
        <taxon>Embryophyta</taxon>
        <taxon>Tracheophyta</taxon>
        <taxon>Spermatophyta</taxon>
        <taxon>Magnoliopsida</taxon>
        <taxon>Liliopsida</taxon>
        <taxon>Asparagales</taxon>
        <taxon>Orchidaceae</taxon>
        <taxon>Vanilloideae</taxon>
        <taxon>Vanilleae</taxon>
        <taxon>Vanilla</taxon>
    </lineage>
</organism>
<evidence type="ECO:0000313" key="2">
    <source>
        <dbReference type="Proteomes" id="UP000639772"/>
    </source>
</evidence>
<name>A0A835RY76_VANPL</name>
<comment type="caution">
    <text evidence="1">The sequence shown here is derived from an EMBL/GenBank/DDBJ whole genome shotgun (WGS) entry which is preliminary data.</text>
</comment>
<accession>A0A835RY76</accession>
<reference evidence="1 2" key="1">
    <citation type="journal article" date="2020" name="Nat. Food">
        <title>A phased Vanilla planifolia genome enables genetic improvement of flavour and production.</title>
        <authorList>
            <person name="Hasing T."/>
            <person name="Tang H."/>
            <person name="Brym M."/>
            <person name="Khazi F."/>
            <person name="Huang T."/>
            <person name="Chambers A.H."/>
        </authorList>
    </citation>
    <scope>NUCLEOTIDE SEQUENCE [LARGE SCALE GENOMIC DNA]</scope>
    <source>
        <tissue evidence="1">Leaf</tissue>
    </source>
</reference>
<proteinExistence type="predicted"/>
<dbReference type="SUPFAM" id="SSF53335">
    <property type="entry name" value="S-adenosyl-L-methionine-dependent methyltransferases"/>
    <property type="match status" value="1"/>
</dbReference>
<gene>
    <name evidence="1" type="ORF">HPP92_000822</name>
</gene>
<protein>
    <recommendedName>
        <fullName evidence="3">rRNA methylase YtqB</fullName>
    </recommendedName>
</protein>